<dbReference type="InterPro" id="IPR000182">
    <property type="entry name" value="GNAT_dom"/>
</dbReference>
<feature type="domain" description="N-acetyltransferase" evidence="3">
    <location>
        <begin position="1"/>
        <end position="176"/>
    </location>
</feature>
<dbReference type="GO" id="GO:0016746">
    <property type="term" value="F:acyltransferase activity"/>
    <property type="evidence" value="ECO:0007669"/>
    <property type="project" value="UniProtKB-KW"/>
</dbReference>
<dbReference type="InterPro" id="IPR050832">
    <property type="entry name" value="Bact_Acetyltransf"/>
</dbReference>
<dbReference type="Proteomes" id="UP001589646">
    <property type="component" value="Unassembled WGS sequence"/>
</dbReference>
<gene>
    <name evidence="4" type="ORF">ACFFRN_07825</name>
</gene>
<dbReference type="EMBL" id="JBHMCE010000002">
    <property type="protein sequence ID" value="MFB9526520.1"/>
    <property type="molecule type" value="Genomic_DNA"/>
</dbReference>
<proteinExistence type="predicted"/>
<dbReference type="SUPFAM" id="SSF55729">
    <property type="entry name" value="Acyl-CoA N-acyltransferases (Nat)"/>
    <property type="match status" value="1"/>
</dbReference>
<dbReference type="EC" id="2.3.1.-" evidence="4"/>
<dbReference type="InterPro" id="IPR016181">
    <property type="entry name" value="Acyl_CoA_acyltransferase"/>
</dbReference>
<keyword evidence="1 4" id="KW-0808">Transferase</keyword>
<dbReference type="RefSeq" id="WP_346123624.1">
    <property type="nucleotide sequence ID" value="NZ_BAAAXC010000014.1"/>
</dbReference>
<evidence type="ECO:0000313" key="5">
    <source>
        <dbReference type="Proteomes" id="UP001589646"/>
    </source>
</evidence>
<evidence type="ECO:0000256" key="1">
    <source>
        <dbReference type="ARBA" id="ARBA00022679"/>
    </source>
</evidence>
<evidence type="ECO:0000313" key="4">
    <source>
        <dbReference type="EMBL" id="MFB9526520.1"/>
    </source>
</evidence>
<dbReference type="CDD" id="cd04301">
    <property type="entry name" value="NAT_SF"/>
    <property type="match status" value="1"/>
</dbReference>
<reference evidence="4 5" key="1">
    <citation type="submission" date="2024-09" db="EMBL/GenBank/DDBJ databases">
        <authorList>
            <person name="Sun Q."/>
            <person name="Mori K."/>
        </authorList>
    </citation>
    <scope>NUCLEOTIDE SEQUENCE [LARGE SCALE GENOMIC DNA]</scope>
    <source>
        <strain evidence="4 5">JCM 3323</strain>
    </source>
</reference>
<keyword evidence="5" id="KW-1185">Reference proteome</keyword>
<dbReference type="PANTHER" id="PTHR43877:SF2">
    <property type="entry name" value="AMINOALKYLPHOSPHONATE N-ACETYLTRANSFERASE-RELATED"/>
    <property type="match status" value="1"/>
</dbReference>
<comment type="caution">
    <text evidence="4">The sequence shown here is derived from an EMBL/GenBank/DDBJ whole genome shotgun (WGS) entry which is preliminary data.</text>
</comment>
<sequence>MTLDLLTGAQTLQRRAELVEVYREAFTGPPWHESEEAVGAFHDRLTADCGRPGFRAVLATGDAGLCGFGTAWPTASPFPTDRSYGKVLAALGQDGTAHHLVGALEVDELAVAPHARGQGLARRILDLLCDQRRSWLLTSPKAPDAIRLYERSGWQRVVDDPELVVFVRPGQHVPES</sequence>
<organism evidence="4 5">
    <name type="scientific">Nonomuraea roseola</name>
    <dbReference type="NCBI Taxonomy" id="46179"/>
    <lineage>
        <taxon>Bacteria</taxon>
        <taxon>Bacillati</taxon>
        <taxon>Actinomycetota</taxon>
        <taxon>Actinomycetes</taxon>
        <taxon>Streptosporangiales</taxon>
        <taxon>Streptosporangiaceae</taxon>
        <taxon>Nonomuraea</taxon>
    </lineage>
</organism>
<evidence type="ECO:0000259" key="3">
    <source>
        <dbReference type="PROSITE" id="PS51186"/>
    </source>
</evidence>
<keyword evidence="2 4" id="KW-0012">Acyltransferase</keyword>
<dbReference type="PROSITE" id="PS51186">
    <property type="entry name" value="GNAT"/>
    <property type="match status" value="1"/>
</dbReference>
<dbReference type="Pfam" id="PF13508">
    <property type="entry name" value="Acetyltransf_7"/>
    <property type="match status" value="1"/>
</dbReference>
<dbReference type="PANTHER" id="PTHR43877">
    <property type="entry name" value="AMINOALKYLPHOSPHONATE N-ACETYLTRANSFERASE-RELATED-RELATED"/>
    <property type="match status" value="1"/>
</dbReference>
<name>A0ABV5PTG4_9ACTN</name>
<dbReference type="Gene3D" id="3.40.630.30">
    <property type="match status" value="1"/>
</dbReference>
<accession>A0ABV5PTG4</accession>
<protein>
    <submittedName>
        <fullName evidence="4">GNAT family N-acetyltransferase</fullName>
        <ecNumber evidence="4">2.3.1.-</ecNumber>
    </submittedName>
</protein>
<evidence type="ECO:0000256" key="2">
    <source>
        <dbReference type="ARBA" id="ARBA00023315"/>
    </source>
</evidence>